<protein>
    <submittedName>
        <fullName evidence="2">Uncharacterized protein</fullName>
    </submittedName>
</protein>
<gene>
    <name evidence="2" type="ORF">BGW36DRAFT_425660</name>
</gene>
<feature type="compositionally biased region" description="Acidic residues" evidence="1">
    <location>
        <begin position="962"/>
        <end position="973"/>
    </location>
</feature>
<feature type="region of interest" description="Disordered" evidence="1">
    <location>
        <begin position="1073"/>
        <end position="1095"/>
    </location>
</feature>
<dbReference type="EMBL" id="JAJTJA010000004">
    <property type="protein sequence ID" value="KAH8700856.1"/>
    <property type="molecule type" value="Genomic_DNA"/>
</dbReference>
<reference evidence="2" key="1">
    <citation type="submission" date="2021-12" db="EMBL/GenBank/DDBJ databases">
        <title>Convergent genome expansion in fungi linked to evolution of root-endophyte symbiosis.</title>
        <authorList>
            <consortium name="DOE Joint Genome Institute"/>
            <person name="Ke Y.-H."/>
            <person name="Bonito G."/>
            <person name="Liao H.-L."/>
            <person name="Looney B."/>
            <person name="Rojas-Flechas A."/>
            <person name="Nash J."/>
            <person name="Hameed K."/>
            <person name="Schadt C."/>
            <person name="Martin F."/>
            <person name="Crous P.W."/>
            <person name="Miettinen O."/>
            <person name="Magnuson J.K."/>
            <person name="Labbe J."/>
            <person name="Jacobson D."/>
            <person name="Doktycz M.J."/>
            <person name="Veneault-Fourrey C."/>
            <person name="Kuo A."/>
            <person name="Mondo S."/>
            <person name="Calhoun S."/>
            <person name="Riley R."/>
            <person name="Ohm R."/>
            <person name="LaButti K."/>
            <person name="Andreopoulos B."/>
            <person name="Pangilinan J."/>
            <person name="Nolan M."/>
            <person name="Tritt A."/>
            <person name="Clum A."/>
            <person name="Lipzen A."/>
            <person name="Daum C."/>
            <person name="Barry K."/>
            <person name="Grigoriev I.V."/>
            <person name="Vilgalys R."/>
        </authorList>
    </citation>
    <scope>NUCLEOTIDE SEQUENCE</scope>
    <source>
        <strain evidence="2">PMI_201</strain>
    </source>
</reference>
<organism evidence="2 3">
    <name type="scientific">Talaromyces proteolyticus</name>
    <dbReference type="NCBI Taxonomy" id="1131652"/>
    <lineage>
        <taxon>Eukaryota</taxon>
        <taxon>Fungi</taxon>
        <taxon>Dikarya</taxon>
        <taxon>Ascomycota</taxon>
        <taxon>Pezizomycotina</taxon>
        <taxon>Eurotiomycetes</taxon>
        <taxon>Eurotiomycetidae</taxon>
        <taxon>Eurotiales</taxon>
        <taxon>Trichocomaceae</taxon>
        <taxon>Talaromyces</taxon>
        <taxon>Talaromyces sect. Bacilispori</taxon>
    </lineage>
</organism>
<feature type="compositionally biased region" description="Low complexity" evidence="1">
    <location>
        <begin position="572"/>
        <end position="588"/>
    </location>
</feature>
<feature type="compositionally biased region" description="Polar residues" evidence="1">
    <location>
        <begin position="589"/>
        <end position="602"/>
    </location>
</feature>
<dbReference type="Proteomes" id="UP001201262">
    <property type="component" value="Unassembled WGS sequence"/>
</dbReference>
<accession>A0AAD4KZB7</accession>
<proteinExistence type="predicted"/>
<evidence type="ECO:0000256" key="1">
    <source>
        <dbReference type="SAM" id="MobiDB-lite"/>
    </source>
</evidence>
<feature type="region of interest" description="Disordered" evidence="1">
    <location>
        <begin position="181"/>
        <end position="270"/>
    </location>
</feature>
<dbReference type="GeneID" id="70250433"/>
<dbReference type="AlphaFoldDB" id="A0AAD4KZB7"/>
<feature type="region of interest" description="Disordered" evidence="1">
    <location>
        <begin position="525"/>
        <end position="602"/>
    </location>
</feature>
<feature type="region of interest" description="Disordered" evidence="1">
    <location>
        <begin position="954"/>
        <end position="992"/>
    </location>
</feature>
<dbReference type="RefSeq" id="XP_046074562.1">
    <property type="nucleotide sequence ID" value="XM_046220146.1"/>
</dbReference>
<feature type="compositionally biased region" description="Low complexity" evidence="1">
    <location>
        <begin position="203"/>
        <end position="230"/>
    </location>
</feature>
<feature type="region of interest" description="Disordered" evidence="1">
    <location>
        <begin position="36"/>
        <end position="57"/>
    </location>
</feature>
<sequence>MTPANSKRKRGMNQAIDEARIHKVLENQRGYIGDHESLAHYGAHPSPSNSIKSQDLDIIRSSPPFFESQEVLATQFPPQGLKRRSSTDSVRSQEGDVAKPSLAPSESQEIMATQLPPQKSPSYIARPPITDAFNNRKSLLQHLKNPNIQRNEQISRYPAPVTVTKRGLAIEALLNPRVDTKLSGGYLPAENSAETPVLEVKDSTSSSQPQVSPRRSPLLPLPSKLNSPHSPRNRGVIQSRERSKSQSDIINRPRRIEDQPTPTEVPAESYHTKSIEVTRQPHIPGSDPWNGMTKIRRKDVKIPKDQEDLFNGSECWIPANVGHPTPHGHVPPALLQEWNRRMSCKNVVNPSPERLETPSAQVLDDLPPLSQSGLQLEDESGSEVERAASWSVSPPRHIGAANHPEILPPDSSPVGQKRFRVTKSTPTQKKRPKTNISNHTNNHDVEKSSSPASPEISQNDVIQEPIIADDGQDVVVDSSIYPSLGENPISVELERPVITDTDDESDMEVSIPYALGASVQEDIASQVEQSQTVDPDSSNPSCAPPDRVQILNTQSSSINRAKQRSNKAGATPLSLVAPSSSSDVKSPSQTTANSVGSQEKNSSLLYEENLALTRGTIVADSQNSSGDTHQSSHSSHQDGQRVLDIVPDSSIPSIRLQTQEDFHYDETHNEDIQNSFLDSVAVTPSITLKRSAENLGFCGESPSKRFKNDHNKLNIAPVKQITVVAETKHVFKDKHRDTFDTTPDGPLRVFEMFKKTYPIYNGDFGHFKSLCNKLQSLRGTELLRHYFCWDDFILKHIIDYGNYVQTCVAAGKNWEDYEVYFCANFTKPSFKKRSLVPHTLDAVVLEPRTISIKTPVVDIETEASCGRPKKPPQVSQASAMVDIGIQASLVDQDMTPATSDTTFTVRKSTRIVFESPPDRPETTDDMYTVNRGTQINLEIPMPLEHESMVIDETQQSLQAESDGSEGEIDDEMDAERHETASQELGNEPEDDVGHSYISKAELVANIQREDREAVQDLFNTLLPQPPADPFIREVDTPFRSWARADQNVVSERRRRGGWPVPCDKDGNILVTHYPRVGGRGNRRSIRKKSRSAVNY</sequence>
<evidence type="ECO:0000313" key="3">
    <source>
        <dbReference type="Proteomes" id="UP001201262"/>
    </source>
</evidence>
<feature type="compositionally biased region" description="Polar residues" evidence="1">
    <location>
        <begin position="550"/>
        <end position="560"/>
    </location>
</feature>
<feature type="region of interest" description="Disordered" evidence="1">
    <location>
        <begin position="620"/>
        <end position="640"/>
    </location>
</feature>
<feature type="compositionally biased region" description="Polar residues" evidence="1">
    <location>
        <begin position="448"/>
        <end position="457"/>
    </location>
</feature>
<feature type="compositionally biased region" description="Basic residues" evidence="1">
    <location>
        <begin position="1080"/>
        <end position="1095"/>
    </location>
</feature>
<comment type="caution">
    <text evidence="2">The sequence shown here is derived from an EMBL/GenBank/DDBJ whole genome shotgun (WGS) entry which is preliminary data.</text>
</comment>
<feature type="compositionally biased region" description="Low complexity" evidence="1">
    <location>
        <begin position="624"/>
        <end position="634"/>
    </location>
</feature>
<feature type="region of interest" description="Disordered" evidence="1">
    <location>
        <begin position="349"/>
        <end position="457"/>
    </location>
</feature>
<feature type="region of interest" description="Disordered" evidence="1">
    <location>
        <begin position="70"/>
        <end position="109"/>
    </location>
</feature>
<evidence type="ECO:0000313" key="2">
    <source>
        <dbReference type="EMBL" id="KAH8700856.1"/>
    </source>
</evidence>
<keyword evidence="3" id="KW-1185">Reference proteome</keyword>
<feature type="compositionally biased region" description="Polar residues" evidence="1">
    <location>
        <begin position="526"/>
        <end position="541"/>
    </location>
</feature>
<name>A0AAD4KZB7_9EURO</name>